<feature type="domain" description="CNH" evidence="5">
    <location>
        <begin position="584"/>
        <end position="823"/>
    </location>
</feature>
<organism evidence="6 7">
    <name type="scientific">Thamnocephalis sphaerospora</name>
    <dbReference type="NCBI Taxonomy" id="78915"/>
    <lineage>
        <taxon>Eukaryota</taxon>
        <taxon>Fungi</taxon>
        <taxon>Fungi incertae sedis</taxon>
        <taxon>Zoopagomycota</taxon>
        <taxon>Zoopagomycotina</taxon>
        <taxon>Zoopagomycetes</taxon>
        <taxon>Zoopagales</taxon>
        <taxon>Sigmoideomycetaceae</taxon>
        <taxon>Thamnocephalis</taxon>
    </lineage>
</organism>
<evidence type="ECO:0000259" key="5">
    <source>
        <dbReference type="PROSITE" id="PS50219"/>
    </source>
</evidence>
<dbReference type="CDD" id="cd04435">
    <property type="entry name" value="DEP_fRom2"/>
    <property type="match status" value="1"/>
</dbReference>
<dbReference type="Gene3D" id="2.30.29.30">
    <property type="entry name" value="Pleckstrin-homology domain (PH domain)/Phosphotyrosine-binding domain (PTB)"/>
    <property type="match status" value="1"/>
</dbReference>
<dbReference type="InterPro" id="IPR011993">
    <property type="entry name" value="PH-like_dom_sf"/>
</dbReference>
<evidence type="ECO:0000256" key="2">
    <source>
        <dbReference type="ARBA" id="ARBA00022658"/>
    </source>
</evidence>
<keyword evidence="1" id="KW-0597">Phosphoprotein</keyword>
<evidence type="ECO:0000259" key="3">
    <source>
        <dbReference type="PROSITE" id="PS50003"/>
    </source>
</evidence>
<dbReference type="OrthoDB" id="2272012at2759"/>
<dbReference type="SMART" id="SM00325">
    <property type="entry name" value="RhoGEF"/>
    <property type="match status" value="1"/>
</dbReference>
<name>A0A4P9XJ11_9FUNG</name>
<proteinExistence type="predicted"/>
<keyword evidence="7" id="KW-1185">Reference proteome</keyword>
<dbReference type="CDD" id="cd00160">
    <property type="entry name" value="RhoGEF"/>
    <property type="match status" value="1"/>
</dbReference>
<sequence>MAVATGTPASRKVPIVYPALLSRVAEAFRMRITLQTHYKDSLEYKHSFNGRDGVDVLCYIIKTTDRNLALLLGRALDAQRFFHDVTYDHRLRDNPNEIYQFRDEAAISELDGDGDMTALALPNGVFTLLADCYSPTCTRESLCYSISCPRRLEQQACLKMQLASGLKRSGSRSGLSGERKQTLWIESVPKEIADSVSKEEQKRQEIIYELIYTEKDFVDDLEILERLYMEPLRYANIIWDPAELETFIAQVFHNVAHIRQVSTPLSQALLKRQEEKAVVEQIGDIFLHFVNTFEPFVAYGAHQPYAKHHLDAAVQKYHELPRWLEQRERMPESRKLPIQSFLGRPTTRLARYPLLLEAVIKASPENHPDRHNLMIAVEKIRELLKRINADAGRADTRIRLTQLNDELFCTPTDLRELDLLNPSRQLIREGTLKKRANVDQVEVTVFLFDHYLLLAKRRKPKEGGGYKVHKRPIPLEMLSLTTADEPALRQTTRRASSIFSGTKGSGSPAPAVAASARQAEQNKSGFPITLAHLGRNGMELVLYASSQAERWQWREKIEAQREEVVRARQIFNVTTLTDKHFHKNTRVNCSAVFDNGRKLVLGTDDGVYVGIEGQPESLVKALVLDKVHKIEILEDYFMVLVLHDKNKQLTAYSLDCLSSFESSSAKRSGRKINRHVSFFKVGVCMNRTLVCVVKSAALYSTICALEPVASMANKKKSLGMLLRASEPMKPYREFYIPTESSSIHFLKTKLCVGCNKGFEVVDLETLNTLGLLDPSDESLNFVLKRESARPIARDHMADLNELGVERKDVRIVDRCNVTMIAVS</sequence>
<dbReference type="GO" id="GO:0005085">
    <property type="term" value="F:guanyl-nucleotide exchange factor activity"/>
    <property type="evidence" value="ECO:0007669"/>
    <property type="project" value="UniProtKB-KW"/>
</dbReference>
<dbReference type="PANTHER" id="PTHR46572:SF2">
    <property type="entry name" value="RHO1 GDP-GTP EXCHANGE PROTEIN 1-RELATED"/>
    <property type="match status" value="1"/>
</dbReference>
<dbReference type="Pfam" id="PF00780">
    <property type="entry name" value="CNH"/>
    <property type="match status" value="1"/>
</dbReference>
<dbReference type="Proteomes" id="UP000271241">
    <property type="component" value="Unassembled WGS sequence"/>
</dbReference>
<dbReference type="InterPro" id="IPR036390">
    <property type="entry name" value="WH_DNA-bd_sf"/>
</dbReference>
<gene>
    <name evidence="6" type="ORF">THASP1DRAFT_19459</name>
</gene>
<dbReference type="SMART" id="SM00233">
    <property type="entry name" value="PH"/>
    <property type="match status" value="1"/>
</dbReference>
<dbReference type="InterPro" id="IPR001180">
    <property type="entry name" value="CNH_dom"/>
</dbReference>
<dbReference type="Pfam" id="PF00621">
    <property type="entry name" value="RhoGEF"/>
    <property type="match status" value="1"/>
</dbReference>
<keyword evidence="2" id="KW-0344">Guanine-nucleotide releasing factor</keyword>
<dbReference type="AlphaFoldDB" id="A0A4P9XJ11"/>
<evidence type="ECO:0000256" key="1">
    <source>
        <dbReference type="ARBA" id="ARBA00022553"/>
    </source>
</evidence>
<dbReference type="InterPro" id="IPR035899">
    <property type="entry name" value="DBL_dom_sf"/>
</dbReference>
<dbReference type="PROSITE" id="PS50219">
    <property type="entry name" value="CNH"/>
    <property type="match status" value="1"/>
</dbReference>
<dbReference type="EMBL" id="KZ993051">
    <property type="protein sequence ID" value="RKP05708.1"/>
    <property type="molecule type" value="Genomic_DNA"/>
</dbReference>
<dbReference type="InterPro" id="IPR052233">
    <property type="entry name" value="Rho-type_GEFs"/>
</dbReference>
<dbReference type="InterPro" id="IPR036388">
    <property type="entry name" value="WH-like_DNA-bd_sf"/>
</dbReference>
<dbReference type="Pfam" id="PF00610">
    <property type="entry name" value="DEP"/>
    <property type="match status" value="1"/>
</dbReference>
<dbReference type="InterPro" id="IPR041675">
    <property type="entry name" value="PH_5"/>
</dbReference>
<evidence type="ECO:0000259" key="4">
    <source>
        <dbReference type="PROSITE" id="PS50010"/>
    </source>
</evidence>
<accession>A0A4P9XJ11</accession>
<feature type="domain" description="PH" evidence="3">
    <location>
        <begin position="425"/>
        <end position="562"/>
    </location>
</feature>
<reference evidence="7" key="1">
    <citation type="journal article" date="2018" name="Nat. Microbiol.">
        <title>Leveraging single-cell genomics to expand the fungal tree of life.</title>
        <authorList>
            <person name="Ahrendt S.R."/>
            <person name="Quandt C.A."/>
            <person name="Ciobanu D."/>
            <person name="Clum A."/>
            <person name="Salamov A."/>
            <person name="Andreopoulos B."/>
            <person name="Cheng J.F."/>
            <person name="Woyke T."/>
            <person name="Pelin A."/>
            <person name="Henrissat B."/>
            <person name="Reynolds N.K."/>
            <person name="Benny G.L."/>
            <person name="Smith M.E."/>
            <person name="James T.Y."/>
            <person name="Grigoriev I.V."/>
        </authorList>
    </citation>
    <scope>NUCLEOTIDE SEQUENCE [LARGE SCALE GENOMIC DNA]</scope>
    <source>
        <strain evidence="7">RSA 1356</strain>
    </source>
</reference>
<evidence type="ECO:0000313" key="6">
    <source>
        <dbReference type="EMBL" id="RKP05708.1"/>
    </source>
</evidence>
<dbReference type="SMART" id="SM00049">
    <property type="entry name" value="DEP"/>
    <property type="match status" value="1"/>
</dbReference>
<dbReference type="Pfam" id="PF15405">
    <property type="entry name" value="PH_5"/>
    <property type="match status" value="1"/>
</dbReference>
<dbReference type="SUPFAM" id="SSF50729">
    <property type="entry name" value="PH domain-like"/>
    <property type="match status" value="1"/>
</dbReference>
<dbReference type="GO" id="GO:0035556">
    <property type="term" value="P:intracellular signal transduction"/>
    <property type="evidence" value="ECO:0007669"/>
    <property type="project" value="InterPro"/>
</dbReference>
<dbReference type="STRING" id="78915.A0A4P9XJ11"/>
<dbReference type="PROSITE" id="PS50003">
    <property type="entry name" value="PH_DOMAIN"/>
    <property type="match status" value="1"/>
</dbReference>
<dbReference type="InterPro" id="IPR000591">
    <property type="entry name" value="DEP_dom"/>
</dbReference>
<dbReference type="InterPro" id="IPR001849">
    <property type="entry name" value="PH_domain"/>
</dbReference>
<feature type="domain" description="DH" evidence="4">
    <location>
        <begin position="202"/>
        <end position="390"/>
    </location>
</feature>
<dbReference type="Gene3D" id="1.10.10.10">
    <property type="entry name" value="Winged helix-like DNA-binding domain superfamily/Winged helix DNA-binding domain"/>
    <property type="match status" value="1"/>
</dbReference>
<evidence type="ECO:0008006" key="8">
    <source>
        <dbReference type="Google" id="ProtNLM"/>
    </source>
</evidence>
<dbReference type="SUPFAM" id="SSF48065">
    <property type="entry name" value="DBL homology domain (DH-domain)"/>
    <property type="match status" value="1"/>
</dbReference>
<dbReference type="InterPro" id="IPR000219">
    <property type="entry name" value="DH_dom"/>
</dbReference>
<dbReference type="PROSITE" id="PS50010">
    <property type="entry name" value="DH_2"/>
    <property type="match status" value="1"/>
</dbReference>
<evidence type="ECO:0000313" key="7">
    <source>
        <dbReference type="Proteomes" id="UP000271241"/>
    </source>
</evidence>
<dbReference type="PANTHER" id="PTHR46572">
    <property type="entry name" value="RHO1 GDP-GTP EXCHANGE PROTEIN 1-RELATED"/>
    <property type="match status" value="1"/>
</dbReference>
<dbReference type="SUPFAM" id="SSF46785">
    <property type="entry name" value="Winged helix' DNA-binding domain"/>
    <property type="match status" value="1"/>
</dbReference>
<protein>
    <recommendedName>
        <fullName evidence="8">CNH domain-containing protein</fullName>
    </recommendedName>
</protein>
<dbReference type="Gene3D" id="1.20.900.10">
    <property type="entry name" value="Dbl homology (DH) domain"/>
    <property type="match status" value="1"/>
</dbReference>